<keyword evidence="5" id="KW-0812">Transmembrane</keyword>
<dbReference type="InterPro" id="IPR029063">
    <property type="entry name" value="SAM-dependent_MTases_sf"/>
</dbReference>
<name>A0A225AHQ4_TALAT</name>
<dbReference type="GO" id="GO:0020037">
    <property type="term" value="F:heme binding"/>
    <property type="evidence" value="ECO:0007669"/>
    <property type="project" value="InterPro"/>
</dbReference>
<accession>A0A225AHQ4</accession>
<dbReference type="SUPFAM" id="SSF53335">
    <property type="entry name" value="S-adenosyl-L-methionine-dependent methyltransferases"/>
    <property type="match status" value="1"/>
</dbReference>
<evidence type="ECO:0000256" key="3">
    <source>
        <dbReference type="ARBA" id="ARBA00022723"/>
    </source>
</evidence>
<evidence type="ECO:0000256" key="1">
    <source>
        <dbReference type="ARBA" id="ARBA00001971"/>
    </source>
</evidence>
<dbReference type="GeneID" id="31006990"/>
<dbReference type="RefSeq" id="XP_020117855.1">
    <property type="nucleotide sequence ID" value="XM_020262153.1"/>
</dbReference>
<dbReference type="OrthoDB" id="184880at2759"/>
<comment type="similarity">
    <text evidence="2">Belongs to the cytochrome P450 family.</text>
</comment>
<evidence type="ECO:0000256" key="4">
    <source>
        <dbReference type="ARBA" id="ARBA00023004"/>
    </source>
</evidence>
<dbReference type="GO" id="GO:0005506">
    <property type="term" value="F:iron ion binding"/>
    <property type="evidence" value="ECO:0007669"/>
    <property type="project" value="InterPro"/>
</dbReference>
<reference evidence="6 7" key="1">
    <citation type="submission" date="2015-06" db="EMBL/GenBank/DDBJ databases">
        <title>Talaromyces atroroseus IBT 11181 draft genome.</title>
        <authorList>
            <person name="Rasmussen K.B."/>
            <person name="Rasmussen S."/>
            <person name="Petersen B."/>
            <person name="Sicheritz-Ponten T."/>
            <person name="Mortensen U.H."/>
            <person name="Thrane U."/>
        </authorList>
    </citation>
    <scope>NUCLEOTIDE SEQUENCE [LARGE SCALE GENOMIC DNA]</scope>
    <source>
        <strain evidence="6 7">IBT 11181</strain>
    </source>
</reference>
<protein>
    <submittedName>
        <fullName evidence="6">Uncharacterized protein</fullName>
    </submittedName>
</protein>
<dbReference type="Proteomes" id="UP000214365">
    <property type="component" value="Unassembled WGS sequence"/>
</dbReference>
<dbReference type="InterPro" id="IPR050121">
    <property type="entry name" value="Cytochrome_P450_monoxygenase"/>
</dbReference>
<dbReference type="EMBL" id="LFMY01000011">
    <property type="protein sequence ID" value="OKL57734.1"/>
    <property type="molecule type" value="Genomic_DNA"/>
</dbReference>
<dbReference type="Gene3D" id="1.10.630.10">
    <property type="entry name" value="Cytochrome P450"/>
    <property type="match status" value="2"/>
</dbReference>
<evidence type="ECO:0000313" key="6">
    <source>
        <dbReference type="EMBL" id="OKL57734.1"/>
    </source>
</evidence>
<dbReference type="SUPFAM" id="SSF48264">
    <property type="entry name" value="Cytochrome P450"/>
    <property type="match status" value="1"/>
</dbReference>
<sequence length="692" mass="77107">MITEQFPELSLLQHIILLIIISIIARITYVEIKHSVLRGIPGPLIARYTNAWRCYLAWKYSERPGGVTYHEVIHKKYGDVVRVGPRTVFINDPAAIPVVLGFKDRLEKTDSVIPFMQPGKPTSIVGIRNEQKHAAYRRPIQGAYSLSSLKLYEPAIDDMINELTGIFDEKSENKSVINVTEWCHFFAYDTIMNITFGSPLGFSTMLKIYAKSRYPEVVDDTQIRLYCATNSLAGSLSPSRVLDSVLSWLAQHPQEQNRLYEEIVRNTKSFPVSLDDTANMPYLEGVIREGYRLHHGGDIAIERKVGPNGATLPDGRFIPVGYDIAMSSPSIRVCAAFGDEPHIFKPERWMRADGEDIDDWKARRTCMDKADLTFSQGSRAFIGKSFTHLELFKVVASVMGQYKLELAGTPKRFIVPVQLSKRPKISKDVYPGDRTVAAASRLRAQHNVSKAALGGLVLAPIDLKTPRLRILDCGTADGYWLYDLSKEVDSSSTLVGTDIASFPSNSFVMPDNMTLFIQSYKDSWPASWQSSFDIVHMRFCVAGLADPAEAEMAVDRLINLVKPGGWIQLVDSTLLTGDIVDDDKPSAKLFKSMAHMLKHRGQDTNAGVRIKPLLVNSGRLSDIQSRKVVAKLGKGASTNELANDGVHNLVKMVDTLKPKLEGLLSVVSRLLQVLLTNDNTRSERLAYNSSES</sequence>
<dbReference type="GO" id="GO:0004497">
    <property type="term" value="F:monooxygenase activity"/>
    <property type="evidence" value="ECO:0007669"/>
    <property type="project" value="InterPro"/>
</dbReference>
<proteinExistence type="inferred from homology"/>
<dbReference type="InterPro" id="IPR036396">
    <property type="entry name" value="Cyt_P450_sf"/>
</dbReference>
<keyword evidence="5" id="KW-0472">Membrane</keyword>
<keyword evidence="3" id="KW-0479">Metal-binding</keyword>
<comment type="caution">
    <text evidence="6">The sequence shown here is derived from an EMBL/GenBank/DDBJ whole genome shotgun (WGS) entry which is preliminary data.</text>
</comment>
<keyword evidence="7" id="KW-1185">Reference proteome</keyword>
<dbReference type="InterPro" id="IPR001128">
    <property type="entry name" value="Cyt_P450"/>
</dbReference>
<dbReference type="Gene3D" id="3.40.50.150">
    <property type="entry name" value="Vaccinia Virus protein VP39"/>
    <property type="match status" value="1"/>
</dbReference>
<evidence type="ECO:0000256" key="2">
    <source>
        <dbReference type="ARBA" id="ARBA00010617"/>
    </source>
</evidence>
<keyword evidence="4" id="KW-0408">Iron</keyword>
<dbReference type="GO" id="GO:0016705">
    <property type="term" value="F:oxidoreductase activity, acting on paired donors, with incorporation or reduction of molecular oxygen"/>
    <property type="evidence" value="ECO:0007669"/>
    <property type="project" value="InterPro"/>
</dbReference>
<dbReference type="Pfam" id="PF00067">
    <property type="entry name" value="p450"/>
    <property type="match status" value="2"/>
</dbReference>
<dbReference type="PANTHER" id="PTHR24305:SF232">
    <property type="entry name" value="P450, PUTATIVE (EUROFUNG)-RELATED"/>
    <property type="match status" value="1"/>
</dbReference>
<feature type="transmembrane region" description="Helical" evidence="5">
    <location>
        <begin position="12"/>
        <end position="29"/>
    </location>
</feature>
<dbReference type="PANTHER" id="PTHR24305">
    <property type="entry name" value="CYTOCHROME P450"/>
    <property type="match status" value="1"/>
</dbReference>
<dbReference type="AlphaFoldDB" id="A0A225AHQ4"/>
<evidence type="ECO:0000313" key="7">
    <source>
        <dbReference type="Proteomes" id="UP000214365"/>
    </source>
</evidence>
<organism evidence="6 7">
    <name type="scientific">Talaromyces atroroseus</name>
    <dbReference type="NCBI Taxonomy" id="1441469"/>
    <lineage>
        <taxon>Eukaryota</taxon>
        <taxon>Fungi</taxon>
        <taxon>Dikarya</taxon>
        <taxon>Ascomycota</taxon>
        <taxon>Pezizomycotina</taxon>
        <taxon>Eurotiomycetes</taxon>
        <taxon>Eurotiomycetidae</taxon>
        <taxon>Eurotiales</taxon>
        <taxon>Trichocomaceae</taxon>
        <taxon>Talaromyces</taxon>
        <taxon>Talaromyces sect. Trachyspermi</taxon>
    </lineage>
</organism>
<gene>
    <name evidence="6" type="ORF">UA08_07234</name>
</gene>
<evidence type="ECO:0000256" key="5">
    <source>
        <dbReference type="SAM" id="Phobius"/>
    </source>
</evidence>
<keyword evidence="5" id="KW-1133">Transmembrane helix</keyword>
<comment type="cofactor">
    <cofactor evidence="1">
        <name>heme</name>
        <dbReference type="ChEBI" id="CHEBI:30413"/>
    </cofactor>
</comment>
<dbReference type="STRING" id="1441469.A0A225AHQ4"/>